<gene>
    <name evidence="1" type="ORF">NPIL_461151</name>
</gene>
<evidence type="ECO:0000313" key="2">
    <source>
        <dbReference type="Proteomes" id="UP000887013"/>
    </source>
</evidence>
<organism evidence="1 2">
    <name type="scientific">Nephila pilipes</name>
    <name type="common">Giant wood spider</name>
    <name type="synonym">Nephila maculata</name>
    <dbReference type="NCBI Taxonomy" id="299642"/>
    <lineage>
        <taxon>Eukaryota</taxon>
        <taxon>Metazoa</taxon>
        <taxon>Ecdysozoa</taxon>
        <taxon>Arthropoda</taxon>
        <taxon>Chelicerata</taxon>
        <taxon>Arachnida</taxon>
        <taxon>Araneae</taxon>
        <taxon>Araneomorphae</taxon>
        <taxon>Entelegynae</taxon>
        <taxon>Araneoidea</taxon>
        <taxon>Nephilidae</taxon>
        <taxon>Nephila</taxon>
    </lineage>
</organism>
<comment type="caution">
    <text evidence="1">The sequence shown here is derived from an EMBL/GenBank/DDBJ whole genome shotgun (WGS) entry which is preliminary data.</text>
</comment>
<keyword evidence="2" id="KW-1185">Reference proteome</keyword>
<reference evidence="1" key="1">
    <citation type="submission" date="2020-08" db="EMBL/GenBank/DDBJ databases">
        <title>Multicomponent nature underlies the extraordinary mechanical properties of spider dragline silk.</title>
        <authorList>
            <person name="Kono N."/>
            <person name="Nakamura H."/>
            <person name="Mori M."/>
            <person name="Yoshida Y."/>
            <person name="Ohtoshi R."/>
            <person name="Malay A.D."/>
            <person name="Moran D.A.P."/>
            <person name="Tomita M."/>
            <person name="Numata K."/>
            <person name="Arakawa K."/>
        </authorList>
    </citation>
    <scope>NUCLEOTIDE SEQUENCE</scope>
</reference>
<dbReference type="EMBL" id="BMAW01029087">
    <property type="protein sequence ID" value="GFU10451.1"/>
    <property type="molecule type" value="Genomic_DNA"/>
</dbReference>
<dbReference type="AlphaFoldDB" id="A0A8X6QF77"/>
<name>A0A8X6QF77_NEPPI</name>
<sequence>MQFRQVLWYIISVQPYRRTPFNCRTESKSHRMSQNDQEMYRVCFEEAQSRLCIVKIFVFVQIIYWTVHIFPIDANVEPLLNDQWLALV</sequence>
<proteinExistence type="predicted"/>
<accession>A0A8X6QF77</accession>
<evidence type="ECO:0000313" key="1">
    <source>
        <dbReference type="EMBL" id="GFU10451.1"/>
    </source>
</evidence>
<dbReference type="Proteomes" id="UP000887013">
    <property type="component" value="Unassembled WGS sequence"/>
</dbReference>
<protein>
    <submittedName>
        <fullName evidence="1">Uncharacterized protein</fullName>
    </submittedName>
</protein>